<evidence type="ECO:0000313" key="2">
    <source>
        <dbReference type="EMBL" id="KAH3792447.1"/>
    </source>
</evidence>
<dbReference type="EMBL" id="JAIWYP010000007">
    <property type="protein sequence ID" value="KAH3792447.1"/>
    <property type="molecule type" value="Genomic_DNA"/>
</dbReference>
<dbReference type="Proteomes" id="UP000828390">
    <property type="component" value="Unassembled WGS sequence"/>
</dbReference>
<keyword evidence="3" id="KW-1185">Reference proteome</keyword>
<reference evidence="1" key="1">
    <citation type="journal article" date="2019" name="bioRxiv">
        <title>The Genome of the Zebra Mussel, Dreissena polymorpha: A Resource for Invasive Species Research.</title>
        <authorList>
            <person name="McCartney M.A."/>
            <person name="Auch B."/>
            <person name="Kono T."/>
            <person name="Mallez S."/>
            <person name="Zhang Y."/>
            <person name="Obille A."/>
            <person name="Becker A."/>
            <person name="Abrahante J.E."/>
            <person name="Garbe J."/>
            <person name="Badalamenti J.P."/>
            <person name="Herman A."/>
            <person name="Mangelson H."/>
            <person name="Liachko I."/>
            <person name="Sullivan S."/>
            <person name="Sone E.D."/>
            <person name="Koren S."/>
            <person name="Silverstein K.A.T."/>
            <person name="Beckman K.B."/>
            <person name="Gohl D.M."/>
        </authorList>
    </citation>
    <scope>NUCLEOTIDE SEQUENCE</scope>
    <source>
        <strain evidence="1">Duluth1</strain>
        <tissue evidence="1">Whole animal</tissue>
    </source>
</reference>
<evidence type="ECO:0000313" key="3">
    <source>
        <dbReference type="Proteomes" id="UP000828390"/>
    </source>
</evidence>
<gene>
    <name evidence="1" type="ORF">DPMN_145886</name>
    <name evidence="2" type="ORF">DPMN_145944</name>
</gene>
<reference evidence="1" key="2">
    <citation type="submission" date="2020-11" db="EMBL/GenBank/DDBJ databases">
        <authorList>
            <person name="McCartney M.A."/>
            <person name="Auch B."/>
            <person name="Kono T."/>
            <person name="Mallez S."/>
            <person name="Becker A."/>
            <person name="Gohl D.M."/>
            <person name="Silverstein K.A.T."/>
            <person name="Koren S."/>
            <person name="Bechman K.B."/>
            <person name="Herman A."/>
            <person name="Abrahante J.E."/>
            <person name="Garbe J."/>
        </authorList>
    </citation>
    <scope>NUCLEOTIDE SEQUENCE</scope>
    <source>
        <strain evidence="1">Duluth1</strain>
        <tissue evidence="1">Whole animal</tissue>
    </source>
</reference>
<evidence type="ECO:0000313" key="1">
    <source>
        <dbReference type="EMBL" id="KAH3792390.1"/>
    </source>
</evidence>
<comment type="caution">
    <text evidence="1">The sequence shown here is derived from an EMBL/GenBank/DDBJ whole genome shotgun (WGS) entry which is preliminary data.</text>
</comment>
<dbReference type="EMBL" id="JAIWYP010000007">
    <property type="protein sequence ID" value="KAH3792390.1"/>
    <property type="molecule type" value="Genomic_DNA"/>
</dbReference>
<organism evidence="1 3">
    <name type="scientific">Dreissena polymorpha</name>
    <name type="common">Zebra mussel</name>
    <name type="synonym">Mytilus polymorpha</name>
    <dbReference type="NCBI Taxonomy" id="45954"/>
    <lineage>
        <taxon>Eukaryota</taxon>
        <taxon>Metazoa</taxon>
        <taxon>Spiralia</taxon>
        <taxon>Lophotrochozoa</taxon>
        <taxon>Mollusca</taxon>
        <taxon>Bivalvia</taxon>
        <taxon>Autobranchia</taxon>
        <taxon>Heteroconchia</taxon>
        <taxon>Euheterodonta</taxon>
        <taxon>Imparidentia</taxon>
        <taxon>Neoheterodontei</taxon>
        <taxon>Myida</taxon>
        <taxon>Dreissenoidea</taxon>
        <taxon>Dreissenidae</taxon>
        <taxon>Dreissena</taxon>
    </lineage>
</organism>
<protein>
    <submittedName>
        <fullName evidence="1">Uncharacterized protein</fullName>
    </submittedName>
</protein>
<accession>A0A9D4F9D3</accession>
<sequence>MFPASPPPQARRRMTHRLLQLALIIIGVDVVHAHRVFLGVDCLVKSDHASALGDV</sequence>
<name>A0A9D4F9D3_DREPO</name>
<dbReference type="AlphaFoldDB" id="A0A9D4F9D3"/>
<proteinExistence type="predicted"/>